<sequence>MSQRGKAARSWGKPPRATAAPLVGLGEPVRCGGNPSTAVAPHERLAIFAA</sequence>
<comment type="caution">
    <text evidence="2">The sequence shown here is derived from an EMBL/GenBank/DDBJ whole genome shotgun (WGS) entry which is preliminary data.</text>
</comment>
<protein>
    <submittedName>
        <fullName evidence="2">Uncharacterized protein</fullName>
    </submittedName>
</protein>
<dbReference type="Proteomes" id="UP000599391">
    <property type="component" value="Unassembled WGS sequence"/>
</dbReference>
<evidence type="ECO:0000313" key="2">
    <source>
        <dbReference type="EMBL" id="MBH8551117.1"/>
    </source>
</evidence>
<gene>
    <name evidence="2" type="ORF">I8751_01680</name>
</gene>
<proteinExistence type="predicted"/>
<organism evidence="2 3">
    <name type="scientific">Atlanticothrix silvestris CENA357</name>
    <dbReference type="NCBI Taxonomy" id="1725252"/>
    <lineage>
        <taxon>Bacteria</taxon>
        <taxon>Bacillati</taxon>
        <taxon>Cyanobacteriota</taxon>
        <taxon>Cyanophyceae</taxon>
        <taxon>Nostocales</taxon>
        <taxon>Nodulariaceae</taxon>
        <taxon>Atlanticothrix</taxon>
        <taxon>Atlanticothrix silvestris</taxon>
    </lineage>
</organism>
<evidence type="ECO:0000256" key="1">
    <source>
        <dbReference type="SAM" id="MobiDB-lite"/>
    </source>
</evidence>
<dbReference type="AlphaFoldDB" id="A0A8J7L1K1"/>
<accession>A0A8J7L1K1</accession>
<feature type="region of interest" description="Disordered" evidence="1">
    <location>
        <begin position="1"/>
        <end position="23"/>
    </location>
</feature>
<dbReference type="EMBL" id="JAECZB010000002">
    <property type="protein sequence ID" value="MBH8551117.1"/>
    <property type="molecule type" value="Genomic_DNA"/>
</dbReference>
<keyword evidence="3" id="KW-1185">Reference proteome</keyword>
<evidence type="ECO:0000313" key="3">
    <source>
        <dbReference type="Proteomes" id="UP000599391"/>
    </source>
</evidence>
<name>A0A8J7L1K1_9CYAN</name>
<reference evidence="2 3" key="1">
    <citation type="journal article" date="2021" name="Int. J. Syst. Evol. Microbiol.">
        <title>Amazonocrinis nigriterrae gen. nov., sp. nov., Atlanticothrix silvestris gen. nov., sp. nov. and Dendronalium phyllosphericum gen. nov., sp. nov., nostocacean cyanobacteria from Brazilian environments.</title>
        <authorList>
            <person name="Alvarenga D.O."/>
            <person name="Andreote A.P.D."/>
            <person name="Branco L.H.Z."/>
            <person name="Delbaje E."/>
            <person name="Cruz R.B."/>
            <person name="Varani A.M."/>
            <person name="Fiore M.F."/>
        </authorList>
    </citation>
    <scope>NUCLEOTIDE SEQUENCE [LARGE SCALE GENOMIC DNA]</scope>
    <source>
        <strain evidence="2 3">CENA357</strain>
    </source>
</reference>